<dbReference type="EMBL" id="BPVZ01000044">
    <property type="protein sequence ID" value="GKV15652.1"/>
    <property type="molecule type" value="Genomic_DNA"/>
</dbReference>
<dbReference type="AlphaFoldDB" id="A0AAV5JWA8"/>
<accession>A0AAV5JWA8</accession>
<gene>
    <name evidence="1" type="ORF">SLEP1_g26422</name>
</gene>
<sequence>MYAAPELEDILVHIVGRSLDLKSIMAIKHQDGRHSRVVYR</sequence>
<comment type="caution">
    <text evidence="1">The sequence shown here is derived from an EMBL/GenBank/DDBJ whole genome shotgun (WGS) entry which is preliminary data.</text>
</comment>
<evidence type="ECO:0000313" key="2">
    <source>
        <dbReference type="Proteomes" id="UP001054252"/>
    </source>
</evidence>
<proteinExistence type="predicted"/>
<evidence type="ECO:0000313" key="1">
    <source>
        <dbReference type="EMBL" id="GKV15652.1"/>
    </source>
</evidence>
<dbReference type="Proteomes" id="UP001054252">
    <property type="component" value="Unassembled WGS sequence"/>
</dbReference>
<protein>
    <submittedName>
        <fullName evidence="1">Uncharacterized protein</fullName>
    </submittedName>
</protein>
<name>A0AAV5JWA8_9ROSI</name>
<organism evidence="1 2">
    <name type="scientific">Rubroshorea leprosula</name>
    <dbReference type="NCBI Taxonomy" id="152421"/>
    <lineage>
        <taxon>Eukaryota</taxon>
        <taxon>Viridiplantae</taxon>
        <taxon>Streptophyta</taxon>
        <taxon>Embryophyta</taxon>
        <taxon>Tracheophyta</taxon>
        <taxon>Spermatophyta</taxon>
        <taxon>Magnoliopsida</taxon>
        <taxon>eudicotyledons</taxon>
        <taxon>Gunneridae</taxon>
        <taxon>Pentapetalae</taxon>
        <taxon>rosids</taxon>
        <taxon>malvids</taxon>
        <taxon>Malvales</taxon>
        <taxon>Dipterocarpaceae</taxon>
        <taxon>Rubroshorea</taxon>
    </lineage>
</organism>
<keyword evidence="2" id="KW-1185">Reference proteome</keyword>
<reference evidence="1 2" key="1">
    <citation type="journal article" date="2021" name="Commun. Biol.">
        <title>The genome of Shorea leprosula (Dipterocarpaceae) highlights the ecological relevance of drought in aseasonal tropical rainforests.</title>
        <authorList>
            <person name="Ng K.K.S."/>
            <person name="Kobayashi M.J."/>
            <person name="Fawcett J.A."/>
            <person name="Hatakeyama M."/>
            <person name="Paape T."/>
            <person name="Ng C.H."/>
            <person name="Ang C.C."/>
            <person name="Tnah L.H."/>
            <person name="Lee C.T."/>
            <person name="Nishiyama T."/>
            <person name="Sese J."/>
            <person name="O'Brien M.J."/>
            <person name="Copetti D."/>
            <person name="Mohd Noor M.I."/>
            <person name="Ong R.C."/>
            <person name="Putra M."/>
            <person name="Sireger I.Z."/>
            <person name="Indrioko S."/>
            <person name="Kosugi Y."/>
            <person name="Izuno A."/>
            <person name="Isagi Y."/>
            <person name="Lee S.L."/>
            <person name="Shimizu K.K."/>
        </authorList>
    </citation>
    <scope>NUCLEOTIDE SEQUENCE [LARGE SCALE GENOMIC DNA]</scope>
    <source>
        <strain evidence="1">214</strain>
    </source>
</reference>